<feature type="non-terminal residue" evidence="1">
    <location>
        <position position="81"/>
    </location>
</feature>
<dbReference type="Proteomes" id="UP000230423">
    <property type="component" value="Unassembled WGS sequence"/>
</dbReference>
<name>A0A2G9TCJ1_TELCI</name>
<evidence type="ECO:0000313" key="2">
    <source>
        <dbReference type="Proteomes" id="UP000230423"/>
    </source>
</evidence>
<dbReference type="AlphaFoldDB" id="A0A2G9TCJ1"/>
<accession>A0A2G9TCJ1</accession>
<reference evidence="1 2" key="1">
    <citation type="submission" date="2015-09" db="EMBL/GenBank/DDBJ databases">
        <title>Draft genome of the parasitic nematode Teladorsagia circumcincta isolate WARC Sus (inbred).</title>
        <authorList>
            <person name="Mitreva M."/>
        </authorList>
    </citation>
    <scope>NUCLEOTIDE SEQUENCE [LARGE SCALE GENOMIC DNA]</scope>
    <source>
        <strain evidence="1 2">S</strain>
    </source>
</reference>
<feature type="non-terminal residue" evidence="1">
    <location>
        <position position="1"/>
    </location>
</feature>
<dbReference type="EMBL" id="KZ387573">
    <property type="protein sequence ID" value="PIO55252.1"/>
    <property type="molecule type" value="Genomic_DNA"/>
</dbReference>
<keyword evidence="2" id="KW-1185">Reference proteome</keyword>
<proteinExistence type="predicted"/>
<dbReference type="OrthoDB" id="370884at2759"/>
<protein>
    <submittedName>
        <fullName evidence="1">Uncharacterized protein</fullName>
    </submittedName>
</protein>
<organism evidence="1 2">
    <name type="scientific">Teladorsagia circumcincta</name>
    <name type="common">Brown stomach worm</name>
    <name type="synonym">Ostertagia circumcincta</name>
    <dbReference type="NCBI Taxonomy" id="45464"/>
    <lineage>
        <taxon>Eukaryota</taxon>
        <taxon>Metazoa</taxon>
        <taxon>Ecdysozoa</taxon>
        <taxon>Nematoda</taxon>
        <taxon>Chromadorea</taxon>
        <taxon>Rhabditida</taxon>
        <taxon>Rhabditina</taxon>
        <taxon>Rhabditomorpha</taxon>
        <taxon>Strongyloidea</taxon>
        <taxon>Trichostrongylidae</taxon>
        <taxon>Teladorsagia</taxon>
    </lineage>
</organism>
<gene>
    <name evidence="1" type="ORF">TELCIR_23362</name>
</gene>
<sequence length="81" mass="9291">AICPNRWSTVRNVDDSSIRWYFAANSKGWNLIAAFNFPVLCFWKVSWGTREDPRPQEKNDLAKTQVKGHHLDLMNNGAGNE</sequence>
<evidence type="ECO:0000313" key="1">
    <source>
        <dbReference type="EMBL" id="PIO55252.1"/>
    </source>
</evidence>